<dbReference type="RefSeq" id="WP_258236031.1">
    <property type="nucleotide sequence ID" value="NZ_JABUHM010000013.1"/>
</dbReference>
<comment type="caution">
    <text evidence="1">The sequence shown here is derived from an EMBL/GenBank/DDBJ whole genome shotgun (WGS) entry which is preliminary data.</text>
</comment>
<dbReference type="EMBL" id="SLVV01000011">
    <property type="protein sequence ID" value="TCN22355.1"/>
    <property type="molecule type" value="Genomic_DNA"/>
</dbReference>
<dbReference type="Proteomes" id="UP000295689">
    <property type="component" value="Unassembled WGS sequence"/>
</dbReference>
<dbReference type="AlphaFoldDB" id="A0A4R2B7U6"/>
<gene>
    <name evidence="1" type="ORF">EV146_111195</name>
</gene>
<accession>A0A4R2B7U6</accession>
<reference evidence="1 2" key="1">
    <citation type="journal article" date="2015" name="Stand. Genomic Sci.">
        <title>Genomic Encyclopedia of Bacterial and Archaeal Type Strains, Phase III: the genomes of soil and plant-associated and newly described type strains.</title>
        <authorList>
            <person name="Whitman W.B."/>
            <person name="Woyke T."/>
            <person name="Klenk H.P."/>
            <person name="Zhou Y."/>
            <person name="Lilburn T.G."/>
            <person name="Beck B.J."/>
            <person name="De Vos P."/>
            <person name="Vandamme P."/>
            <person name="Eisen J.A."/>
            <person name="Garrity G."/>
            <person name="Hugenholtz P."/>
            <person name="Kyrpides N.C."/>
        </authorList>
    </citation>
    <scope>NUCLEOTIDE SEQUENCE [LARGE SCALE GENOMIC DNA]</scope>
    <source>
        <strain evidence="1 2">CV53</strain>
    </source>
</reference>
<evidence type="ECO:0000313" key="1">
    <source>
        <dbReference type="EMBL" id="TCN22355.1"/>
    </source>
</evidence>
<protein>
    <submittedName>
        <fullName evidence="1">Uncharacterized protein</fullName>
    </submittedName>
</protein>
<name>A0A4R2B7U6_9BACI</name>
<keyword evidence="2" id="KW-1185">Reference proteome</keyword>
<sequence>MDREEMVLEHYSFRDHSAKQWKAVIGLEKFDYFYDLNVYF</sequence>
<proteinExistence type="predicted"/>
<organism evidence="1 2">
    <name type="scientific">Mesobacillus foraminis</name>
    <dbReference type="NCBI Taxonomy" id="279826"/>
    <lineage>
        <taxon>Bacteria</taxon>
        <taxon>Bacillati</taxon>
        <taxon>Bacillota</taxon>
        <taxon>Bacilli</taxon>
        <taxon>Bacillales</taxon>
        <taxon>Bacillaceae</taxon>
        <taxon>Mesobacillus</taxon>
    </lineage>
</organism>
<evidence type="ECO:0000313" key="2">
    <source>
        <dbReference type="Proteomes" id="UP000295689"/>
    </source>
</evidence>